<organism evidence="7 8">
    <name type="scientific">Batillaria attramentaria</name>
    <dbReference type="NCBI Taxonomy" id="370345"/>
    <lineage>
        <taxon>Eukaryota</taxon>
        <taxon>Metazoa</taxon>
        <taxon>Spiralia</taxon>
        <taxon>Lophotrochozoa</taxon>
        <taxon>Mollusca</taxon>
        <taxon>Gastropoda</taxon>
        <taxon>Caenogastropoda</taxon>
        <taxon>Sorbeoconcha</taxon>
        <taxon>Cerithioidea</taxon>
        <taxon>Batillariidae</taxon>
        <taxon>Batillaria</taxon>
    </lineage>
</organism>
<comment type="caution">
    <text evidence="7">The sequence shown here is derived from an EMBL/GenBank/DDBJ whole genome shotgun (WGS) entry which is preliminary data.</text>
</comment>
<evidence type="ECO:0000256" key="2">
    <source>
        <dbReference type="ARBA" id="ARBA00022491"/>
    </source>
</evidence>
<feature type="region of interest" description="Disordered" evidence="5">
    <location>
        <begin position="463"/>
        <end position="539"/>
    </location>
</feature>
<feature type="compositionally biased region" description="Acidic residues" evidence="5">
    <location>
        <begin position="466"/>
        <end position="477"/>
    </location>
</feature>
<dbReference type="GO" id="GO:0005634">
    <property type="term" value="C:nucleus"/>
    <property type="evidence" value="ECO:0007669"/>
    <property type="project" value="UniProtKB-SubCell"/>
</dbReference>
<evidence type="ECO:0000256" key="3">
    <source>
        <dbReference type="ARBA" id="ARBA00023242"/>
    </source>
</evidence>
<feature type="domain" description="Histone deacetylase interacting" evidence="6">
    <location>
        <begin position="184"/>
        <end position="284"/>
    </location>
</feature>
<dbReference type="PANTHER" id="PTHR12346:SF0">
    <property type="entry name" value="SIN3A, ISOFORM G"/>
    <property type="match status" value="1"/>
</dbReference>
<dbReference type="InterPro" id="IPR031693">
    <property type="entry name" value="Sin3_C"/>
</dbReference>
<dbReference type="Pfam" id="PF02671">
    <property type="entry name" value="PAH"/>
    <property type="match status" value="1"/>
</dbReference>
<gene>
    <name evidence="7" type="ORF">BaRGS_00034110</name>
</gene>
<dbReference type="PROSITE" id="PS51477">
    <property type="entry name" value="PAH"/>
    <property type="match status" value="1"/>
</dbReference>
<dbReference type="InterPro" id="IPR013194">
    <property type="entry name" value="HDAC_interact_dom"/>
</dbReference>
<feature type="compositionally biased region" description="Basic residues" evidence="5">
    <location>
        <begin position="980"/>
        <end position="1000"/>
    </location>
</feature>
<dbReference type="Pfam" id="PF08295">
    <property type="entry name" value="Sin3_corepress"/>
    <property type="match status" value="1"/>
</dbReference>
<evidence type="ECO:0000259" key="6">
    <source>
        <dbReference type="SMART" id="SM00761"/>
    </source>
</evidence>
<feature type="region of interest" description="Disordered" evidence="5">
    <location>
        <begin position="1"/>
        <end position="66"/>
    </location>
</feature>
<dbReference type="SMART" id="SM00761">
    <property type="entry name" value="HDAC_interact"/>
    <property type="match status" value="1"/>
</dbReference>
<keyword evidence="2" id="KW-0678">Repressor</keyword>
<dbReference type="Gene3D" id="1.20.1160.11">
    <property type="entry name" value="Paired amphipathic helix"/>
    <property type="match status" value="1"/>
</dbReference>
<name>A0ABD0JIZ0_9CAEN</name>
<reference evidence="7 8" key="1">
    <citation type="journal article" date="2023" name="Sci. Data">
        <title>Genome assembly of the Korean intertidal mud-creeper Batillaria attramentaria.</title>
        <authorList>
            <person name="Patra A.K."/>
            <person name="Ho P.T."/>
            <person name="Jun S."/>
            <person name="Lee S.J."/>
            <person name="Kim Y."/>
            <person name="Won Y.J."/>
        </authorList>
    </citation>
    <scope>NUCLEOTIDE SEQUENCE [LARGE SCALE GENOMIC DNA]</scope>
    <source>
        <strain evidence="7">Wonlab-2016</strain>
    </source>
</reference>
<dbReference type="SUPFAM" id="SSF47762">
    <property type="entry name" value="PAH2 domain"/>
    <property type="match status" value="1"/>
</dbReference>
<dbReference type="Proteomes" id="UP001519460">
    <property type="component" value="Unassembled WGS sequence"/>
</dbReference>
<feature type="compositionally biased region" description="Basic and acidic residues" evidence="5">
    <location>
        <begin position="1"/>
        <end position="11"/>
    </location>
</feature>
<feature type="compositionally biased region" description="Polar residues" evidence="5">
    <location>
        <begin position="27"/>
        <end position="45"/>
    </location>
</feature>
<dbReference type="InterPro" id="IPR039774">
    <property type="entry name" value="Sin3-like"/>
</dbReference>
<dbReference type="AlphaFoldDB" id="A0ABD0JIZ0"/>
<evidence type="ECO:0000256" key="5">
    <source>
        <dbReference type="SAM" id="MobiDB-lite"/>
    </source>
</evidence>
<keyword evidence="3 4" id="KW-0539">Nucleus</keyword>
<dbReference type="InterPro" id="IPR036600">
    <property type="entry name" value="PAH_sf"/>
</dbReference>
<feature type="compositionally biased region" description="Basic and acidic residues" evidence="5">
    <location>
        <begin position="53"/>
        <end position="66"/>
    </location>
</feature>
<feature type="region of interest" description="Disordered" evidence="5">
    <location>
        <begin position="908"/>
        <end position="1004"/>
    </location>
</feature>
<feature type="compositionally biased region" description="Polar residues" evidence="5">
    <location>
        <begin position="935"/>
        <end position="954"/>
    </location>
</feature>
<dbReference type="FunFam" id="1.20.1160.11:FF:000002">
    <property type="entry name" value="Paired amphipathic helix protein SIN3"/>
    <property type="match status" value="1"/>
</dbReference>
<accession>A0ABD0JIZ0</accession>
<sequence length="1058" mass="120676">MALGVRNDHSSTVKKPGFPSKAPPGKSSGQLKRPSNSSSGIQAPSSKVRVRKHDSPDEDRRPSEEKGFKYKSGVLKDVSLAEAAKYGSLNEFAYFDKVRRALRHPEVYDNFLRCIVLFNTEVIARSDLITMVHPFLAKFPDLFKWFKDFLGYKESGNTTEALPQGAAKERSIRDEDNVEIDFSTCRKYGASYRALPSTYPLPKCSGRTQLCREVLNDVWVSIPTWSEDSTFVTSKKTQYEEHIYKCEDERFELDYVIETNFSTIKVLEGVQKKLQRMTPEEAAKFRLDNSLGGSSEVLCKKAVCRIYGEKSADILDGLKKNPCVAVPLVLRRLKAKEEEWRDSQKMFNKLWREQNEKYYLKSLDHQGMTFKQNDAKALRSKSIINEIETILEEQNEQQQQGLETAVVEPHIRETYEDKTVFEDAACIIIHHMKRQTSVHTEDKKRIKQLMYHTVRDLFFYPRGELSDDEDEPDSDDLEEKKMKASSGAVTPMETDPPVTVVPKGDKDDTEVKVNGVDAPEKTEGGTDQPANAGNDTDVPEPEIDDTYILFYGNNNWYLFFRLHYKLCSRLLYFRHLSQKMAQDAEIGRLERKHSAAVAIRLKSPFEVEPEQYYQYFLDLIKNLMDCSIEQTQYEDTLREMFGINAYWAFTMDKQIQQLVRVVQHLVVEETSTQLLQLYMEEKTNGATGGSTLTRQQRLAAELNYQRRAEAIMTDENCYKMIIYKNSGETQITLLDQIAEQGEEVAETERWAEYVDRYTSDHVSSEVGSELRHQLLHKPTFMSSNSPGAEESMENSVRSSACDSSSVNMFCSKNKENGAQALAEDALLSLRKRLSSLPQDEITAQLVTNGMETSQAEANTSLTETQSAQAETYTSQVERHTLQDETCASSCVQKVVADLPDPEMVDRVRDDFNHGMSQPGIKTQHTDSDSCHVASSPLNPTTDFIPLESQSSPGSDRSPLAVKEVGPKKRMLHRWCQDLKRKSRDKSKKSSSKSPRGHRRGNVGVMAELTNMALLVWNEKPERVNHVVHESESQQRWQEYSTVEGDRGQQIEKWRASLN</sequence>
<evidence type="ECO:0000313" key="7">
    <source>
        <dbReference type="EMBL" id="KAK7474631.1"/>
    </source>
</evidence>
<dbReference type="PANTHER" id="PTHR12346">
    <property type="entry name" value="SIN3B-RELATED"/>
    <property type="match status" value="1"/>
</dbReference>
<keyword evidence="8" id="KW-1185">Reference proteome</keyword>
<dbReference type="InterPro" id="IPR003822">
    <property type="entry name" value="PAH"/>
</dbReference>
<protein>
    <recommendedName>
        <fullName evidence="6">Histone deacetylase interacting domain-containing protein</fullName>
    </recommendedName>
</protein>
<dbReference type="Pfam" id="PF16879">
    <property type="entry name" value="Sin3a_C"/>
    <property type="match status" value="1"/>
</dbReference>
<evidence type="ECO:0000256" key="1">
    <source>
        <dbReference type="ARBA" id="ARBA00004123"/>
    </source>
</evidence>
<evidence type="ECO:0000256" key="4">
    <source>
        <dbReference type="PROSITE-ProRule" id="PRU00810"/>
    </source>
</evidence>
<comment type="subcellular location">
    <subcellularLocation>
        <location evidence="1 4">Nucleus</location>
    </subcellularLocation>
</comment>
<dbReference type="EMBL" id="JACVVK020000430">
    <property type="protein sequence ID" value="KAK7474631.1"/>
    <property type="molecule type" value="Genomic_DNA"/>
</dbReference>
<evidence type="ECO:0000313" key="8">
    <source>
        <dbReference type="Proteomes" id="UP001519460"/>
    </source>
</evidence>
<proteinExistence type="predicted"/>